<dbReference type="InterPro" id="IPR018060">
    <property type="entry name" value="HTH_AraC"/>
</dbReference>
<protein>
    <submittedName>
        <fullName evidence="5">AraC-like DNA-binding protein</fullName>
    </submittedName>
</protein>
<keyword evidence="2 5" id="KW-0238">DNA-binding</keyword>
<dbReference type="InterPro" id="IPR018062">
    <property type="entry name" value="HTH_AraC-typ_CS"/>
</dbReference>
<comment type="caution">
    <text evidence="5">The sequence shown here is derived from an EMBL/GenBank/DDBJ whole genome shotgun (WGS) entry which is preliminary data.</text>
</comment>
<evidence type="ECO:0000313" key="6">
    <source>
        <dbReference type="Proteomes" id="UP000319818"/>
    </source>
</evidence>
<reference evidence="5 6" key="1">
    <citation type="submission" date="2019-06" db="EMBL/GenBank/DDBJ databases">
        <title>Sequencing the genomes of 1000 actinobacteria strains.</title>
        <authorList>
            <person name="Klenk H.-P."/>
        </authorList>
    </citation>
    <scope>NUCLEOTIDE SEQUENCE [LARGE SCALE GENOMIC DNA]</scope>
    <source>
        <strain evidence="5 6">DSM 45511</strain>
    </source>
</reference>
<keyword evidence="3" id="KW-0804">Transcription</keyword>
<dbReference type="PROSITE" id="PS01124">
    <property type="entry name" value="HTH_ARAC_FAMILY_2"/>
    <property type="match status" value="1"/>
</dbReference>
<name>A0A543FXE5_9PSEU</name>
<evidence type="ECO:0000256" key="2">
    <source>
        <dbReference type="ARBA" id="ARBA00023125"/>
    </source>
</evidence>
<dbReference type="OrthoDB" id="241790at2"/>
<accession>A0A543FXE5</accession>
<dbReference type="Pfam" id="PF12833">
    <property type="entry name" value="HTH_18"/>
    <property type="match status" value="1"/>
</dbReference>
<dbReference type="EMBL" id="VFPH01000002">
    <property type="protein sequence ID" value="TQM38512.1"/>
    <property type="molecule type" value="Genomic_DNA"/>
</dbReference>
<dbReference type="PANTHER" id="PTHR46796:SF13">
    <property type="entry name" value="HTH-TYPE TRANSCRIPTIONAL ACTIVATOR RHAS"/>
    <property type="match status" value="1"/>
</dbReference>
<dbReference type="RefSeq" id="WP_142105179.1">
    <property type="nucleotide sequence ID" value="NZ_VFPH01000002.1"/>
</dbReference>
<evidence type="ECO:0000313" key="5">
    <source>
        <dbReference type="EMBL" id="TQM38512.1"/>
    </source>
</evidence>
<dbReference type="SMART" id="SM00342">
    <property type="entry name" value="HTH_ARAC"/>
    <property type="match status" value="1"/>
</dbReference>
<proteinExistence type="predicted"/>
<dbReference type="InterPro" id="IPR009057">
    <property type="entry name" value="Homeodomain-like_sf"/>
</dbReference>
<dbReference type="Pfam" id="PF12852">
    <property type="entry name" value="Cupin_6"/>
    <property type="match status" value="1"/>
</dbReference>
<dbReference type="GO" id="GO:0003700">
    <property type="term" value="F:DNA-binding transcription factor activity"/>
    <property type="evidence" value="ECO:0007669"/>
    <property type="project" value="InterPro"/>
</dbReference>
<dbReference type="InterPro" id="IPR032783">
    <property type="entry name" value="AraC_lig"/>
</dbReference>
<keyword evidence="6" id="KW-1185">Reference proteome</keyword>
<dbReference type="Proteomes" id="UP000319818">
    <property type="component" value="Unassembled WGS sequence"/>
</dbReference>
<evidence type="ECO:0000256" key="1">
    <source>
        <dbReference type="ARBA" id="ARBA00023015"/>
    </source>
</evidence>
<sequence length="313" mass="33920">MDGLTNLLDGPRGRGAFLQRTVMEPPWSFRMADDAPLGLVAVLRGTAWITPDAGEAREVGAGSVSLVRALTPLTIASAPDVPPTVNWLPGGRRTTTDGADLGEAMALGVRTWGNDPDGSTVLLMGCYQLRGEINRRVVDALPPLVVLEREHWDSPLPSMLGEEIRTELPGQQAVLDRLFDLLLVSVLRTWFSRAEASAPGWYAAHRDPVVGRALRLLHEDPARPWTVADLAAESGASRSVLARRFADLVGSPPMSYLKQWRLARTADLLLDPGLTLDSIARRVGYSDGLALSSAFKAARGVSPRQYRETRSDG</sequence>
<dbReference type="AlphaFoldDB" id="A0A543FXE5"/>
<dbReference type="Gene3D" id="1.10.10.60">
    <property type="entry name" value="Homeodomain-like"/>
    <property type="match status" value="2"/>
</dbReference>
<dbReference type="InterPro" id="IPR050204">
    <property type="entry name" value="AraC_XylS_family_regulators"/>
</dbReference>
<dbReference type="GO" id="GO:0043565">
    <property type="term" value="F:sequence-specific DNA binding"/>
    <property type="evidence" value="ECO:0007669"/>
    <property type="project" value="InterPro"/>
</dbReference>
<dbReference type="PROSITE" id="PS00041">
    <property type="entry name" value="HTH_ARAC_FAMILY_1"/>
    <property type="match status" value="1"/>
</dbReference>
<organism evidence="5 6">
    <name type="scientific">Pseudonocardia cypriaca</name>
    <dbReference type="NCBI Taxonomy" id="882449"/>
    <lineage>
        <taxon>Bacteria</taxon>
        <taxon>Bacillati</taxon>
        <taxon>Actinomycetota</taxon>
        <taxon>Actinomycetes</taxon>
        <taxon>Pseudonocardiales</taxon>
        <taxon>Pseudonocardiaceae</taxon>
        <taxon>Pseudonocardia</taxon>
    </lineage>
</organism>
<feature type="domain" description="HTH araC/xylS-type" evidence="4">
    <location>
        <begin position="211"/>
        <end position="309"/>
    </location>
</feature>
<keyword evidence="1" id="KW-0805">Transcription regulation</keyword>
<evidence type="ECO:0000259" key="4">
    <source>
        <dbReference type="PROSITE" id="PS01124"/>
    </source>
</evidence>
<dbReference type="SUPFAM" id="SSF46689">
    <property type="entry name" value="Homeodomain-like"/>
    <property type="match status" value="2"/>
</dbReference>
<gene>
    <name evidence="5" type="ORF">FB388_5752</name>
</gene>
<dbReference type="PANTHER" id="PTHR46796">
    <property type="entry name" value="HTH-TYPE TRANSCRIPTIONAL ACTIVATOR RHAS-RELATED"/>
    <property type="match status" value="1"/>
</dbReference>
<evidence type="ECO:0000256" key="3">
    <source>
        <dbReference type="ARBA" id="ARBA00023163"/>
    </source>
</evidence>